<dbReference type="EMBL" id="OBEL01000007">
    <property type="protein sequence ID" value="SNZ21309.1"/>
    <property type="molecule type" value="Genomic_DNA"/>
</dbReference>
<sequence>MTDKSKYIDKPNYRELSGRISRHLAAAKSEGHKREIIICWDGYLASLLEWGYLSEEDFDKLCDLLPILEDNPVSWVFLDGDPDDDDD</sequence>
<organism evidence="1 2">
    <name type="scientific">Cohaesibacter gelatinilyticus</name>
    <dbReference type="NCBI Taxonomy" id="372072"/>
    <lineage>
        <taxon>Bacteria</taxon>
        <taxon>Pseudomonadati</taxon>
        <taxon>Pseudomonadota</taxon>
        <taxon>Alphaproteobacteria</taxon>
        <taxon>Hyphomicrobiales</taxon>
        <taxon>Cohaesibacteraceae</taxon>
    </lineage>
</organism>
<dbReference type="AlphaFoldDB" id="A0A285PHV2"/>
<proteinExistence type="predicted"/>
<reference evidence="1 2" key="1">
    <citation type="submission" date="2017-09" db="EMBL/GenBank/DDBJ databases">
        <authorList>
            <person name="Ehlers B."/>
            <person name="Leendertz F.H."/>
        </authorList>
    </citation>
    <scope>NUCLEOTIDE SEQUENCE [LARGE SCALE GENOMIC DNA]</scope>
    <source>
        <strain evidence="1 2">DSM 18289</strain>
    </source>
</reference>
<keyword evidence="2" id="KW-1185">Reference proteome</keyword>
<accession>A0A285PHV2</accession>
<evidence type="ECO:0000313" key="1">
    <source>
        <dbReference type="EMBL" id="SNZ21309.1"/>
    </source>
</evidence>
<gene>
    <name evidence="1" type="ORF">SAMN06265368_4426</name>
</gene>
<name>A0A285PHV2_9HYPH</name>
<evidence type="ECO:0000313" key="2">
    <source>
        <dbReference type="Proteomes" id="UP000219439"/>
    </source>
</evidence>
<dbReference type="OrthoDB" id="9106077at2"/>
<dbReference type="Proteomes" id="UP000219439">
    <property type="component" value="Unassembled WGS sequence"/>
</dbReference>
<dbReference type="RefSeq" id="WP_097155682.1">
    <property type="nucleotide sequence ID" value="NZ_OBEL01000007.1"/>
</dbReference>
<protein>
    <submittedName>
        <fullName evidence="1">Uncharacterized protein</fullName>
    </submittedName>
</protein>